<dbReference type="PATRIC" id="fig|927704.6.peg.1314"/>
<dbReference type="AlphaFoldDB" id="I0GQE7"/>
<gene>
    <name evidence="2" type="ordered locus">SELR_12760</name>
</gene>
<dbReference type="OrthoDB" id="1667343at2"/>
<name>I0GQE7_SELRL</name>
<sequence length="146" mass="16540">MTEENNNKMMVYTVELIKGESGAIRTSGICHVSKDDFLHEAYDIIKCRFVDCRCFEYKGTKYDVWFDDEFLLKGETIYPTLILGDLEPDAFDLICDNFIITKSDEEGKTIGITKEEADDLAAFLRENTQKLLQANAKGLFGGKKSA</sequence>
<dbReference type="HOGENOM" id="CLU_1776146_0_0_9"/>
<evidence type="ECO:0000259" key="1">
    <source>
        <dbReference type="Pfam" id="PF12957"/>
    </source>
</evidence>
<dbReference type="eggNOG" id="ENOG502ZJX6">
    <property type="taxonomic scope" value="Bacteria"/>
</dbReference>
<evidence type="ECO:0000313" key="3">
    <source>
        <dbReference type="Proteomes" id="UP000007887"/>
    </source>
</evidence>
<reference evidence="2 3" key="1">
    <citation type="submission" date="2011-10" db="EMBL/GenBank/DDBJ databases">
        <title>Whole genome sequence of Selenomonas ruminantium subsp. lactilytica TAM6421.</title>
        <authorList>
            <person name="Oguchi A."/>
            <person name="Ankai A."/>
            <person name="Kaneko J."/>
            <person name="Yamada-Narita S."/>
            <person name="Fukui S."/>
            <person name="Takahashi M."/>
            <person name="Onodera T."/>
            <person name="Kojima S."/>
            <person name="Fushimi T."/>
            <person name="Abe N."/>
            <person name="Kamio Y."/>
            <person name="Yamazaki S."/>
            <person name="Fujita N."/>
        </authorList>
    </citation>
    <scope>NUCLEOTIDE SEQUENCE [LARGE SCALE GENOMIC DNA]</scope>
    <source>
        <strain evidence="3">NBRC 103574 / TAM6421</strain>
    </source>
</reference>
<dbReference type="RefSeq" id="WP_014424421.1">
    <property type="nucleotide sequence ID" value="NC_017068.1"/>
</dbReference>
<feature type="domain" description="DUF3846" evidence="1">
    <location>
        <begin position="35"/>
        <end position="120"/>
    </location>
</feature>
<dbReference type="EMBL" id="AP012292">
    <property type="protein sequence ID" value="BAL82984.1"/>
    <property type="molecule type" value="Genomic_DNA"/>
</dbReference>
<proteinExistence type="predicted"/>
<protein>
    <recommendedName>
        <fullName evidence="1">DUF3846 domain-containing protein</fullName>
    </recommendedName>
</protein>
<dbReference type="KEGG" id="sri:SELR_12760"/>
<dbReference type="Pfam" id="PF12957">
    <property type="entry name" value="DUF3846"/>
    <property type="match status" value="1"/>
</dbReference>
<dbReference type="Proteomes" id="UP000007887">
    <property type="component" value="Chromosome"/>
</dbReference>
<organism evidence="2 3">
    <name type="scientific">Selenomonas ruminantium subsp. lactilytica (strain NBRC 103574 / TAM6421)</name>
    <dbReference type="NCBI Taxonomy" id="927704"/>
    <lineage>
        <taxon>Bacteria</taxon>
        <taxon>Bacillati</taxon>
        <taxon>Bacillota</taxon>
        <taxon>Negativicutes</taxon>
        <taxon>Selenomonadales</taxon>
        <taxon>Selenomonadaceae</taxon>
        <taxon>Selenomonas</taxon>
    </lineage>
</organism>
<accession>I0GQE7</accession>
<dbReference type="InterPro" id="IPR024559">
    <property type="entry name" value="DUF3846"/>
</dbReference>
<evidence type="ECO:0000313" key="2">
    <source>
        <dbReference type="EMBL" id="BAL82984.1"/>
    </source>
</evidence>